<keyword evidence="15 19" id="KW-0131">Cell cycle</keyword>
<feature type="active site" evidence="19">
    <location>
        <position position="164"/>
    </location>
</feature>
<evidence type="ECO:0000256" key="14">
    <source>
        <dbReference type="ARBA" id="ARBA00023002"/>
    </source>
</evidence>
<dbReference type="InterPro" id="IPR016169">
    <property type="entry name" value="FAD-bd_PCMH_sub2"/>
</dbReference>
<dbReference type="PANTHER" id="PTHR21071">
    <property type="entry name" value="UDP-N-ACETYLENOLPYRUVOYLGLUCOSAMINE REDUCTASE"/>
    <property type="match status" value="1"/>
</dbReference>
<dbReference type="EC" id="1.3.1.98" evidence="5 19"/>
<dbReference type="GO" id="GO:0071949">
    <property type="term" value="F:FAD binding"/>
    <property type="evidence" value="ECO:0007669"/>
    <property type="project" value="InterPro"/>
</dbReference>
<dbReference type="Gene3D" id="3.30.43.10">
    <property type="entry name" value="Uridine Diphospho-n-acetylenolpyruvylglucosamine Reductase, domain 2"/>
    <property type="match status" value="1"/>
</dbReference>
<dbReference type="GO" id="GO:0008762">
    <property type="term" value="F:UDP-N-acetylmuramate dehydrogenase activity"/>
    <property type="evidence" value="ECO:0007669"/>
    <property type="project" value="UniProtKB-UniRule"/>
</dbReference>
<evidence type="ECO:0000256" key="12">
    <source>
        <dbReference type="ARBA" id="ARBA00022960"/>
    </source>
</evidence>
<dbReference type="GO" id="GO:0005829">
    <property type="term" value="C:cytosol"/>
    <property type="evidence" value="ECO:0007669"/>
    <property type="project" value="TreeGrafter"/>
</dbReference>
<evidence type="ECO:0000313" key="21">
    <source>
        <dbReference type="EMBL" id="MBT0959995.1"/>
    </source>
</evidence>
<dbReference type="GO" id="GO:0051301">
    <property type="term" value="P:cell division"/>
    <property type="evidence" value="ECO:0007669"/>
    <property type="project" value="UniProtKB-KW"/>
</dbReference>
<comment type="caution">
    <text evidence="21">The sequence shown here is derived from an EMBL/GenBank/DDBJ whole genome shotgun (WGS) entry which is preliminary data.</text>
</comment>
<evidence type="ECO:0000256" key="11">
    <source>
        <dbReference type="ARBA" id="ARBA00022857"/>
    </source>
</evidence>
<dbReference type="SUPFAM" id="SSF56194">
    <property type="entry name" value="Uridine diphospho-N-Acetylenolpyruvylglucosamine reductase, MurB, C-terminal domain"/>
    <property type="match status" value="1"/>
</dbReference>
<feature type="active site" description="Proton donor" evidence="19">
    <location>
        <position position="238"/>
    </location>
</feature>
<dbReference type="PROSITE" id="PS51387">
    <property type="entry name" value="FAD_PCMH"/>
    <property type="match status" value="1"/>
</dbReference>
<dbReference type="Gene3D" id="3.30.465.10">
    <property type="match status" value="1"/>
</dbReference>
<organism evidence="21 22">
    <name type="scientific">Denitromonas iodatirespirans</name>
    <dbReference type="NCBI Taxonomy" id="2795389"/>
    <lineage>
        <taxon>Bacteria</taxon>
        <taxon>Pseudomonadati</taxon>
        <taxon>Pseudomonadota</taxon>
        <taxon>Betaproteobacteria</taxon>
        <taxon>Rhodocyclales</taxon>
        <taxon>Zoogloeaceae</taxon>
        <taxon>Denitromonas</taxon>
    </lineage>
</organism>
<feature type="active site" evidence="19">
    <location>
        <position position="334"/>
    </location>
</feature>
<evidence type="ECO:0000256" key="15">
    <source>
        <dbReference type="ARBA" id="ARBA00023306"/>
    </source>
</evidence>
<evidence type="ECO:0000256" key="10">
    <source>
        <dbReference type="ARBA" id="ARBA00022827"/>
    </source>
</evidence>
<evidence type="ECO:0000256" key="2">
    <source>
        <dbReference type="ARBA" id="ARBA00003921"/>
    </source>
</evidence>
<dbReference type="GO" id="GO:0009252">
    <property type="term" value="P:peptidoglycan biosynthetic process"/>
    <property type="evidence" value="ECO:0007669"/>
    <property type="project" value="UniProtKB-UniRule"/>
</dbReference>
<dbReference type="HAMAP" id="MF_00037">
    <property type="entry name" value="MurB"/>
    <property type="match status" value="1"/>
</dbReference>
<evidence type="ECO:0000256" key="4">
    <source>
        <dbReference type="ARBA" id="ARBA00004752"/>
    </source>
</evidence>
<keyword evidence="9 19" id="KW-0285">Flavoprotein</keyword>
<evidence type="ECO:0000259" key="20">
    <source>
        <dbReference type="PROSITE" id="PS51387"/>
    </source>
</evidence>
<accession>A0A944H766</accession>
<dbReference type="NCBIfam" id="TIGR00179">
    <property type="entry name" value="murB"/>
    <property type="match status" value="1"/>
</dbReference>
<evidence type="ECO:0000256" key="9">
    <source>
        <dbReference type="ARBA" id="ARBA00022630"/>
    </source>
</evidence>
<dbReference type="Gene3D" id="3.90.78.10">
    <property type="entry name" value="UDP-N-acetylenolpyruvoylglucosamine reductase, C-terminal domain"/>
    <property type="match status" value="1"/>
</dbReference>
<dbReference type="InterPro" id="IPR003170">
    <property type="entry name" value="MurB"/>
</dbReference>
<dbReference type="InterPro" id="IPR036318">
    <property type="entry name" value="FAD-bd_PCMH-like_sf"/>
</dbReference>
<dbReference type="PANTHER" id="PTHR21071:SF4">
    <property type="entry name" value="UDP-N-ACETYLENOLPYRUVOYLGLUCOSAMINE REDUCTASE"/>
    <property type="match status" value="1"/>
</dbReference>
<dbReference type="NCBIfam" id="NF000755">
    <property type="entry name" value="PRK00046.1"/>
    <property type="match status" value="1"/>
</dbReference>
<keyword evidence="8 19" id="KW-0132">Cell division</keyword>
<dbReference type="InterPro" id="IPR016166">
    <property type="entry name" value="FAD-bd_PCMH"/>
</dbReference>
<dbReference type="InterPro" id="IPR016167">
    <property type="entry name" value="FAD-bd_PCMH_sub1"/>
</dbReference>
<comment type="similarity">
    <text evidence="19">Belongs to the MurB family.</text>
</comment>
<dbReference type="AlphaFoldDB" id="A0A944H766"/>
<keyword evidence="7 19" id="KW-0963">Cytoplasm</keyword>
<keyword evidence="22" id="KW-1185">Reference proteome</keyword>
<evidence type="ECO:0000256" key="5">
    <source>
        <dbReference type="ARBA" id="ARBA00012518"/>
    </source>
</evidence>
<evidence type="ECO:0000256" key="7">
    <source>
        <dbReference type="ARBA" id="ARBA00022490"/>
    </source>
</evidence>
<dbReference type="EMBL" id="JAEKFT010000002">
    <property type="protein sequence ID" value="MBT0959995.1"/>
    <property type="molecule type" value="Genomic_DNA"/>
</dbReference>
<gene>
    <name evidence="19 21" type="primary">murB</name>
    <name evidence="21" type="ORF">I8J34_02305</name>
</gene>
<dbReference type="InterPro" id="IPR036635">
    <property type="entry name" value="MurB_C_sf"/>
</dbReference>
<dbReference type="InterPro" id="IPR011601">
    <property type="entry name" value="MurB_C"/>
</dbReference>
<evidence type="ECO:0000256" key="19">
    <source>
        <dbReference type="HAMAP-Rule" id="MF_00037"/>
    </source>
</evidence>
<keyword evidence="11 19" id="KW-0521">NADP</keyword>
<sequence length="338" mass="36349">MSPEQIRVPLDDCNTFGLPATAARYQRIDDVGNLIALARAGALRGPRLVLGGGSNLVFTGDVDALVLHVALRGRERLTDVDDAWRVAAAGGEPWHDFVRWTLDQELPGLENLSLIPGTVGAAPIQNIGAYGLEMAERFESLDAVDLDTGDVRQFTAADCRFGYRDSVFKQAEAGRWLITRVIFRLPRPWPPLTGYADLQRHLAEQGIATPTARQISDAVIAVRQAKLPDPAVLGNAGSFFKNPIVSAPEAERLLAAHPGAPHYPQADGRIKLAAGWLIDQCGWKGRRLGPVGCHARQALVIVNHGGATGTDVKRLAEAVAADVQARFGIALEAEPSFV</sequence>
<keyword evidence="13 19" id="KW-0573">Peptidoglycan synthesis</keyword>
<comment type="catalytic activity">
    <reaction evidence="18 19">
        <text>UDP-N-acetyl-alpha-D-muramate + NADP(+) = UDP-N-acetyl-3-O-(1-carboxyvinyl)-alpha-D-glucosamine + NADPH + H(+)</text>
        <dbReference type="Rhea" id="RHEA:12248"/>
        <dbReference type="ChEBI" id="CHEBI:15378"/>
        <dbReference type="ChEBI" id="CHEBI:57783"/>
        <dbReference type="ChEBI" id="CHEBI:58349"/>
        <dbReference type="ChEBI" id="CHEBI:68483"/>
        <dbReference type="ChEBI" id="CHEBI:70757"/>
        <dbReference type="EC" id="1.3.1.98"/>
    </reaction>
</comment>
<dbReference type="Pfam" id="PF01565">
    <property type="entry name" value="FAD_binding_4"/>
    <property type="match status" value="1"/>
</dbReference>
<comment type="function">
    <text evidence="2 19">Cell wall formation.</text>
</comment>
<name>A0A944H766_DENI1</name>
<evidence type="ECO:0000256" key="13">
    <source>
        <dbReference type="ARBA" id="ARBA00022984"/>
    </source>
</evidence>
<evidence type="ECO:0000256" key="17">
    <source>
        <dbReference type="ARBA" id="ARBA00031026"/>
    </source>
</evidence>
<keyword evidence="10 19" id="KW-0274">FAD</keyword>
<dbReference type="SUPFAM" id="SSF56176">
    <property type="entry name" value="FAD-binding/transporter-associated domain-like"/>
    <property type="match status" value="1"/>
</dbReference>
<dbReference type="Proteomes" id="UP000694660">
    <property type="component" value="Unassembled WGS sequence"/>
</dbReference>
<evidence type="ECO:0000256" key="3">
    <source>
        <dbReference type="ARBA" id="ARBA00004496"/>
    </source>
</evidence>
<evidence type="ECO:0000256" key="6">
    <source>
        <dbReference type="ARBA" id="ARBA00015188"/>
    </source>
</evidence>
<comment type="cofactor">
    <cofactor evidence="1 19">
        <name>FAD</name>
        <dbReference type="ChEBI" id="CHEBI:57692"/>
    </cofactor>
</comment>
<comment type="pathway">
    <text evidence="4 19">Cell wall biogenesis; peptidoglycan biosynthesis.</text>
</comment>
<dbReference type="RefSeq" id="WP_214359755.1">
    <property type="nucleotide sequence ID" value="NZ_JAEKFT010000002.1"/>
</dbReference>
<evidence type="ECO:0000313" key="22">
    <source>
        <dbReference type="Proteomes" id="UP000694660"/>
    </source>
</evidence>
<dbReference type="GO" id="GO:0008360">
    <property type="term" value="P:regulation of cell shape"/>
    <property type="evidence" value="ECO:0007669"/>
    <property type="project" value="UniProtKB-KW"/>
</dbReference>
<comment type="subcellular location">
    <subcellularLocation>
        <location evidence="3 19">Cytoplasm</location>
    </subcellularLocation>
</comment>
<dbReference type="GO" id="GO:0071555">
    <property type="term" value="P:cell wall organization"/>
    <property type="evidence" value="ECO:0007669"/>
    <property type="project" value="UniProtKB-KW"/>
</dbReference>
<evidence type="ECO:0000256" key="16">
    <source>
        <dbReference type="ARBA" id="ARBA00023316"/>
    </source>
</evidence>
<feature type="domain" description="FAD-binding PCMH-type" evidence="20">
    <location>
        <begin position="15"/>
        <end position="188"/>
    </location>
</feature>
<keyword evidence="12 19" id="KW-0133">Cell shape</keyword>
<dbReference type="InterPro" id="IPR006094">
    <property type="entry name" value="Oxid_FAD_bind_N"/>
</dbReference>
<reference evidence="22" key="1">
    <citation type="journal article" date="2022" name="ISME J.">
        <title>Genetic and phylogenetic analysis of dissimilatory iodate-reducing bacteria identifies potential niches across the world's oceans.</title>
        <authorList>
            <person name="Reyes-Umana V."/>
            <person name="Henning Z."/>
            <person name="Lee K."/>
            <person name="Barnum T.P."/>
            <person name="Coates J.D."/>
        </authorList>
    </citation>
    <scope>NUCLEOTIDE SEQUENCE [LARGE SCALE GENOMIC DNA]</scope>
    <source>
        <strain evidence="22">IR12</strain>
    </source>
</reference>
<evidence type="ECO:0000256" key="1">
    <source>
        <dbReference type="ARBA" id="ARBA00001974"/>
    </source>
</evidence>
<proteinExistence type="inferred from homology"/>
<evidence type="ECO:0000256" key="18">
    <source>
        <dbReference type="ARBA" id="ARBA00048914"/>
    </source>
</evidence>
<evidence type="ECO:0000256" key="8">
    <source>
        <dbReference type="ARBA" id="ARBA00022618"/>
    </source>
</evidence>
<dbReference type="Pfam" id="PF02873">
    <property type="entry name" value="MurB_C"/>
    <property type="match status" value="1"/>
</dbReference>
<keyword evidence="16 19" id="KW-0961">Cell wall biogenesis/degradation</keyword>
<protein>
    <recommendedName>
        <fullName evidence="6 19">UDP-N-acetylenolpyruvoylglucosamine reductase</fullName>
        <ecNumber evidence="5 19">1.3.1.98</ecNumber>
    </recommendedName>
    <alternativeName>
        <fullName evidence="17 19">UDP-N-acetylmuramate dehydrogenase</fullName>
    </alternativeName>
</protein>
<keyword evidence="14 19" id="KW-0560">Oxidoreductase</keyword>